<evidence type="ECO:0000256" key="2">
    <source>
        <dbReference type="ARBA" id="ARBA00022692"/>
    </source>
</evidence>
<accession>A0ABM4EFC7</accession>
<dbReference type="PANTHER" id="PTHR12911">
    <property type="entry name" value="SAD1/UNC-84-LIKE PROTEIN-RELATED"/>
    <property type="match status" value="1"/>
</dbReference>
<comment type="subcellular location">
    <subcellularLocation>
        <location evidence="1">Nucleus inner membrane</location>
    </subcellularLocation>
</comment>
<sequence length="264" mass="29642">MWAKEVTQELLGLSAAELQPLWTSLALLREQAQEMQLLTEQTAHLSVEMCNVKKVIPHLVEEGLDEQDPCKALPGVEVQQTKQAMSQTSGEDRMQVSDWALKSSGATIDRQRTSKSYEWEDNWLCGVCWFLSAANPPDTILQPDVSPGHCWPFQGSRGQVVIRLPAQIRPTAVTVQHILKASGTISSAPRDFTVSGVDAEGEEETLLGTFMYDEEKEAIQTFPLKNELPRAFQYIKLLIQSNWGNPEYTCIYRVQVHGKRANQN</sequence>
<organism evidence="6 7">
    <name type="scientific">Apteryx mantelli</name>
    <name type="common">North Island brown kiwi</name>
    <dbReference type="NCBI Taxonomy" id="2696672"/>
    <lineage>
        <taxon>Eukaryota</taxon>
        <taxon>Metazoa</taxon>
        <taxon>Chordata</taxon>
        <taxon>Craniata</taxon>
        <taxon>Vertebrata</taxon>
        <taxon>Euteleostomi</taxon>
        <taxon>Archelosauria</taxon>
        <taxon>Archosauria</taxon>
        <taxon>Dinosauria</taxon>
        <taxon>Saurischia</taxon>
        <taxon>Theropoda</taxon>
        <taxon>Coelurosauria</taxon>
        <taxon>Aves</taxon>
        <taxon>Palaeognathae</taxon>
        <taxon>Apterygiformes</taxon>
        <taxon>Apterygidae</taxon>
        <taxon>Apteryx</taxon>
    </lineage>
</organism>
<evidence type="ECO:0000313" key="6">
    <source>
        <dbReference type="Proteomes" id="UP001652627"/>
    </source>
</evidence>
<keyword evidence="4" id="KW-0472">Membrane</keyword>
<gene>
    <name evidence="7" type="primary">LOC136991856</name>
</gene>
<dbReference type="RefSeq" id="XP_067151416.1">
    <property type="nucleotide sequence ID" value="XM_067295315.1"/>
</dbReference>
<dbReference type="Pfam" id="PF07738">
    <property type="entry name" value="Sad1_UNC"/>
    <property type="match status" value="1"/>
</dbReference>
<evidence type="ECO:0000313" key="7">
    <source>
        <dbReference type="RefSeq" id="XP_067151416.1"/>
    </source>
</evidence>
<keyword evidence="6" id="KW-1185">Reference proteome</keyword>
<dbReference type="InterPro" id="IPR012919">
    <property type="entry name" value="SUN_dom"/>
</dbReference>
<reference evidence="7" key="1">
    <citation type="submission" date="2025-08" db="UniProtKB">
        <authorList>
            <consortium name="RefSeq"/>
        </authorList>
    </citation>
    <scope>IDENTIFICATION</scope>
    <source>
        <tissue evidence="7">Blood</tissue>
    </source>
</reference>
<keyword evidence="2" id="KW-0812">Transmembrane</keyword>
<proteinExistence type="predicted"/>
<feature type="domain" description="SUN" evidence="5">
    <location>
        <begin position="75"/>
        <end position="261"/>
    </location>
</feature>
<dbReference type="Proteomes" id="UP001652627">
    <property type="component" value="Chromosome 4"/>
</dbReference>
<evidence type="ECO:0000259" key="5">
    <source>
        <dbReference type="PROSITE" id="PS51469"/>
    </source>
</evidence>
<evidence type="ECO:0000256" key="1">
    <source>
        <dbReference type="ARBA" id="ARBA00004540"/>
    </source>
</evidence>
<protein>
    <submittedName>
        <fullName evidence="7">Sperm-associated antigen 4 protein-like</fullName>
    </submittedName>
</protein>
<dbReference type="InterPro" id="IPR045119">
    <property type="entry name" value="SUN1-5"/>
</dbReference>
<dbReference type="GeneID" id="136991856"/>
<dbReference type="PROSITE" id="PS51469">
    <property type="entry name" value="SUN"/>
    <property type="match status" value="1"/>
</dbReference>
<evidence type="ECO:0000256" key="3">
    <source>
        <dbReference type="ARBA" id="ARBA00022989"/>
    </source>
</evidence>
<keyword evidence="3" id="KW-1133">Transmembrane helix</keyword>
<name>A0ABM4EFC7_9AVES</name>
<dbReference type="Gene3D" id="2.60.120.260">
    <property type="entry name" value="Galactose-binding domain-like"/>
    <property type="match status" value="1"/>
</dbReference>
<evidence type="ECO:0000256" key="4">
    <source>
        <dbReference type="ARBA" id="ARBA00023136"/>
    </source>
</evidence>
<dbReference type="PANTHER" id="PTHR12911:SF24">
    <property type="entry name" value="SUN DOMAIN-CONTAINING PROTEIN 3"/>
    <property type="match status" value="1"/>
</dbReference>